<reference evidence="3" key="1">
    <citation type="submission" date="2011-07" db="EMBL/GenBank/DDBJ databases">
        <authorList>
            <consortium name="Caenorhabditis brenneri Sequencing and Analysis Consortium"/>
            <person name="Wilson R.K."/>
        </authorList>
    </citation>
    <scope>NUCLEOTIDE SEQUENCE [LARGE SCALE GENOMIC DNA]</scope>
    <source>
        <strain evidence="3">PB2801</strain>
    </source>
</reference>
<sequence length="120" mass="13444">MVSIATTYLCCSSLSLFIGILENVWPENTLLFQEDGSSTKFYTLASDAVSILVAVNSLLRIFVYLLCSPNFRKQLVKEYPCLKCIACGADSDEKAKKIKEEKKLFIGYQNLIMGARVDML</sequence>
<dbReference type="STRING" id="135651.G0PNB8"/>
<dbReference type="Proteomes" id="UP000008068">
    <property type="component" value="Unassembled WGS sequence"/>
</dbReference>
<dbReference type="InParanoid" id="G0PNB8"/>
<proteinExistence type="predicted"/>
<gene>
    <name evidence="2" type="ORF">CAEBREN_30648</name>
</gene>
<protein>
    <recommendedName>
        <fullName evidence="4">G-protein coupled receptors family 1 profile domain-containing protein</fullName>
    </recommendedName>
</protein>
<evidence type="ECO:0008006" key="4">
    <source>
        <dbReference type="Google" id="ProtNLM"/>
    </source>
</evidence>
<dbReference type="AlphaFoldDB" id="G0PNB8"/>
<keyword evidence="1" id="KW-0812">Transmembrane</keyword>
<keyword evidence="1" id="KW-0472">Membrane</keyword>
<dbReference type="PANTHER" id="PTHR46709:SF9">
    <property type="entry name" value="G-PROTEIN COUPLED RECEPTORS FAMILY 1 PROFILE DOMAIN-CONTAINING PROTEIN"/>
    <property type="match status" value="1"/>
</dbReference>
<dbReference type="SUPFAM" id="SSF81321">
    <property type="entry name" value="Family A G protein-coupled receptor-like"/>
    <property type="match status" value="1"/>
</dbReference>
<evidence type="ECO:0000313" key="2">
    <source>
        <dbReference type="EMBL" id="EGT41244.1"/>
    </source>
</evidence>
<evidence type="ECO:0000313" key="3">
    <source>
        <dbReference type="Proteomes" id="UP000008068"/>
    </source>
</evidence>
<dbReference type="OrthoDB" id="5785725at2759"/>
<feature type="transmembrane region" description="Helical" evidence="1">
    <location>
        <begin position="7"/>
        <end position="25"/>
    </location>
</feature>
<keyword evidence="1" id="KW-1133">Transmembrane helix</keyword>
<dbReference type="PANTHER" id="PTHR46709">
    <property type="entry name" value="PROTEIN CBG23488-RELATED"/>
    <property type="match status" value="1"/>
</dbReference>
<keyword evidence="3" id="KW-1185">Reference proteome</keyword>
<dbReference type="EMBL" id="GL381811">
    <property type="protein sequence ID" value="EGT41244.1"/>
    <property type="molecule type" value="Genomic_DNA"/>
</dbReference>
<organism evidence="3">
    <name type="scientific">Caenorhabditis brenneri</name>
    <name type="common">Nematode worm</name>
    <dbReference type="NCBI Taxonomy" id="135651"/>
    <lineage>
        <taxon>Eukaryota</taxon>
        <taxon>Metazoa</taxon>
        <taxon>Ecdysozoa</taxon>
        <taxon>Nematoda</taxon>
        <taxon>Chromadorea</taxon>
        <taxon>Rhabditida</taxon>
        <taxon>Rhabditina</taxon>
        <taxon>Rhabditomorpha</taxon>
        <taxon>Rhabditoidea</taxon>
        <taxon>Rhabditidae</taxon>
        <taxon>Peloderinae</taxon>
        <taxon>Caenorhabditis</taxon>
    </lineage>
</organism>
<evidence type="ECO:0000256" key="1">
    <source>
        <dbReference type="SAM" id="Phobius"/>
    </source>
</evidence>
<dbReference type="HOGENOM" id="CLU_2051704_0_0_1"/>
<feature type="transmembrane region" description="Helical" evidence="1">
    <location>
        <begin position="45"/>
        <end position="67"/>
    </location>
</feature>
<accession>G0PNB8</accession>
<dbReference type="Gene3D" id="1.20.1070.10">
    <property type="entry name" value="Rhodopsin 7-helix transmembrane proteins"/>
    <property type="match status" value="1"/>
</dbReference>
<dbReference type="eggNOG" id="ENOG502SKSV">
    <property type="taxonomic scope" value="Eukaryota"/>
</dbReference>
<name>G0PNB8_CAEBE</name>